<organism evidence="2 3">
    <name type="scientific">Mycena albidolilacea</name>
    <dbReference type="NCBI Taxonomy" id="1033008"/>
    <lineage>
        <taxon>Eukaryota</taxon>
        <taxon>Fungi</taxon>
        <taxon>Dikarya</taxon>
        <taxon>Basidiomycota</taxon>
        <taxon>Agaricomycotina</taxon>
        <taxon>Agaricomycetes</taxon>
        <taxon>Agaricomycetidae</taxon>
        <taxon>Agaricales</taxon>
        <taxon>Marasmiineae</taxon>
        <taxon>Mycenaceae</taxon>
        <taxon>Mycena</taxon>
    </lineage>
</organism>
<feature type="chain" id="PRO_5042158845" evidence="1">
    <location>
        <begin position="24"/>
        <end position="326"/>
    </location>
</feature>
<dbReference type="EMBL" id="JARIHO010000043">
    <property type="protein sequence ID" value="KAJ7325734.1"/>
    <property type="molecule type" value="Genomic_DNA"/>
</dbReference>
<evidence type="ECO:0000313" key="3">
    <source>
        <dbReference type="Proteomes" id="UP001218218"/>
    </source>
</evidence>
<protein>
    <submittedName>
        <fullName evidence="2">Uncharacterized protein</fullName>
    </submittedName>
</protein>
<sequence>MFSALIAFTFALLLSFSRITIRGAPVATTAVVSLVQVCSDVNRKGVCIPMAMSVNSTCTNINTPPLSLIMGADNDCAVFQEPNCHVGTGAVGEYFLGNPDATFISTADEFLSSTNLWLHGDGWIDGADIRLKGETSVKSGCARGVAAEHDRSEGGHSPLRSSNMLDPTWVYQTIHFQVHSSSEARKPKLWLWLDGGFGFGLRLVKPKPGLDKQNFLCEQLMNNLRVSDCFPTKPLLGWIISGMILTTLVWPPKNGSQARAQAQAKPSQALPLGLGMGLTDFKPKPAQAKPKPWFQSQAKPEHHYHRQVLCPASRVTSHYHIIGQSS</sequence>
<accession>A0AAD7EIY4</accession>
<comment type="caution">
    <text evidence="2">The sequence shown here is derived from an EMBL/GenBank/DDBJ whole genome shotgun (WGS) entry which is preliminary data.</text>
</comment>
<keyword evidence="3" id="KW-1185">Reference proteome</keyword>
<reference evidence="2" key="1">
    <citation type="submission" date="2023-03" db="EMBL/GenBank/DDBJ databases">
        <title>Massive genome expansion in bonnet fungi (Mycena s.s.) driven by repeated elements and novel gene families across ecological guilds.</title>
        <authorList>
            <consortium name="Lawrence Berkeley National Laboratory"/>
            <person name="Harder C.B."/>
            <person name="Miyauchi S."/>
            <person name="Viragh M."/>
            <person name="Kuo A."/>
            <person name="Thoen E."/>
            <person name="Andreopoulos B."/>
            <person name="Lu D."/>
            <person name="Skrede I."/>
            <person name="Drula E."/>
            <person name="Henrissat B."/>
            <person name="Morin E."/>
            <person name="Kohler A."/>
            <person name="Barry K."/>
            <person name="LaButti K."/>
            <person name="Morin E."/>
            <person name="Salamov A."/>
            <person name="Lipzen A."/>
            <person name="Mereny Z."/>
            <person name="Hegedus B."/>
            <person name="Baldrian P."/>
            <person name="Stursova M."/>
            <person name="Weitz H."/>
            <person name="Taylor A."/>
            <person name="Grigoriev I.V."/>
            <person name="Nagy L.G."/>
            <person name="Martin F."/>
            <person name="Kauserud H."/>
        </authorList>
    </citation>
    <scope>NUCLEOTIDE SEQUENCE</scope>
    <source>
        <strain evidence="2">CBHHK002</strain>
    </source>
</reference>
<dbReference type="AlphaFoldDB" id="A0AAD7EIY4"/>
<keyword evidence="1" id="KW-0732">Signal</keyword>
<evidence type="ECO:0000313" key="2">
    <source>
        <dbReference type="EMBL" id="KAJ7325734.1"/>
    </source>
</evidence>
<evidence type="ECO:0000256" key="1">
    <source>
        <dbReference type="SAM" id="SignalP"/>
    </source>
</evidence>
<dbReference type="Proteomes" id="UP001218218">
    <property type="component" value="Unassembled WGS sequence"/>
</dbReference>
<name>A0AAD7EIY4_9AGAR</name>
<proteinExistence type="predicted"/>
<gene>
    <name evidence="2" type="ORF">DFH08DRAFT_1027651</name>
</gene>
<feature type="signal peptide" evidence="1">
    <location>
        <begin position="1"/>
        <end position="23"/>
    </location>
</feature>